<protein>
    <submittedName>
        <fullName evidence="1">Uncharacterized protein</fullName>
    </submittedName>
</protein>
<proteinExistence type="predicted"/>
<organism evidence="1 2">
    <name type="scientific">Batillaria attramentaria</name>
    <dbReference type="NCBI Taxonomy" id="370345"/>
    <lineage>
        <taxon>Eukaryota</taxon>
        <taxon>Metazoa</taxon>
        <taxon>Spiralia</taxon>
        <taxon>Lophotrochozoa</taxon>
        <taxon>Mollusca</taxon>
        <taxon>Gastropoda</taxon>
        <taxon>Caenogastropoda</taxon>
        <taxon>Sorbeoconcha</taxon>
        <taxon>Cerithioidea</taxon>
        <taxon>Batillariidae</taxon>
        <taxon>Batillaria</taxon>
    </lineage>
</organism>
<name>A0ABD0J754_9CAEN</name>
<reference evidence="1 2" key="1">
    <citation type="journal article" date="2023" name="Sci. Data">
        <title>Genome assembly of the Korean intertidal mud-creeper Batillaria attramentaria.</title>
        <authorList>
            <person name="Patra A.K."/>
            <person name="Ho P.T."/>
            <person name="Jun S."/>
            <person name="Lee S.J."/>
            <person name="Kim Y."/>
            <person name="Won Y.J."/>
        </authorList>
    </citation>
    <scope>NUCLEOTIDE SEQUENCE [LARGE SCALE GENOMIC DNA]</scope>
    <source>
        <strain evidence="1">Wonlab-2016</strain>
    </source>
</reference>
<dbReference type="Proteomes" id="UP001519460">
    <property type="component" value="Unassembled WGS sequence"/>
</dbReference>
<evidence type="ECO:0000313" key="1">
    <source>
        <dbReference type="EMBL" id="KAK7463972.1"/>
    </source>
</evidence>
<dbReference type="EMBL" id="JACVVK020000594">
    <property type="protein sequence ID" value="KAK7463972.1"/>
    <property type="molecule type" value="Genomic_DNA"/>
</dbReference>
<keyword evidence="2" id="KW-1185">Reference proteome</keyword>
<gene>
    <name evidence="1" type="ORF">BaRGS_00038012</name>
</gene>
<dbReference type="AlphaFoldDB" id="A0ABD0J754"/>
<accession>A0ABD0J754</accession>
<comment type="caution">
    <text evidence="1">The sequence shown here is derived from an EMBL/GenBank/DDBJ whole genome shotgun (WGS) entry which is preliminary data.</text>
</comment>
<sequence length="87" mass="10075">MHAALLHQSFMWPRRIVEDRLTIRWVNQLLLLQSCPVAIRVDAASCPSLSCLSLIKETGGAWTVSPCFEFYNKRGTVPRHRSWFTWS</sequence>
<evidence type="ECO:0000313" key="2">
    <source>
        <dbReference type="Proteomes" id="UP001519460"/>
    </source>
</evidence>